<dbReference type="SMART" id="SM00283">
    <property type="entry name" value="MA"/>
    <property type="match status" value="1"/>
</dbReference>
<organism evidence="5 6">
    <name type="scientific">Nitrospirillum amazonense</name>
    <dbReference type="NCBI Taxonomy" id="28077"/>
    <lineage>
        <taxon>Bacteria</taxon>
        <taxon>Pseudomonadati</taxon>
        <taxon>Pseudomonadota</taxon>
        <taxon>Alphaproteobacteria</taxon>
        <taxon>Rhodospirillales</taxon>
        <taxon>Azospirillaceae</taxon>
        <taxon>Nitrospirillum</taxon>
    </lineage>
</organism>
<dbReference type="GO" id="GO:0016020">
    <property type="term" value="C:membrane"/>
    <property type="evidence" value="ECO:0007669"/>
    <property type="project" value="InterPro"/>
</dbReference>
<dbReference type="SUPFAM" id="SSF58104">
    <property type="entry name" value="Methyl-accepting chemotaxis protein (MCP) signaling domain"/>
    <property type="match status" value="1"/>
</dbReference>
<dbReference type="SMART" id="SM00086">
    <property type="entry name" value="PAC"/>
    <property type="match status" value="2"/>
</dbReference>
<dbReference type="RefSeq" id="WP_145731841.1">
    <property type="nucleotide sequence ID" value="NZ_VITR01000005.1"/>
</dbReference>
<dbReference type="InterPro" id="IPR013656">
    <property type="entry name" value="PAS_4"/>
</dbReference>
<protein>
    <submittedName>
        <fullName evidence="5">Methyl-accepting chemotaxis sensory transducer with Pas/Pac sensor</fullName>
    </submittedName>
</protein>
<dbReference type="InterPro" id="IPR000700">
    <property type="entry name" value="PAS-assoc_C"/>
</dbReference>
<dbReference type="OrthoDB" id="9765776at2"/>
<dbReference type="Pfam" id="PF08447">
    <property type="entry name" value="PAS_3"/>
    <property type="match status" value="1"/>
</dbReference>
<dbReference type="GO" id="GO:0007165">
    <property type="term" value="P:signal transduction"/>
    <property type="evidence" value="ECO:0007669"/>
    <property type="project" value="UniProtKB-KW"/>
</dbReference>
<dbReference type="PROSITE" id="PS50112">
    <property type="entry name" value="PAS"/>
    <property type="match status" value="1"/>
</dbReference>
<dbReference type="PROSITE" id="PS50111">
    <property type="entry name" value="CHEMOTAXIS_TRANSDUC_2"/>
    <property type="match status" value="1"/>
</dbReference>
<reference evidence="5 6" key="1">
    <citation type="submission" date="2019-06" db="EMBL/GenBank/DDBJ databases">
        <title>Genomic Encyclopedia of Type Strains, Phase IV (KMG-V): Genome sequencing to study the core and pangenomes of soil and plant-associated prokaryotes.</title>
        <authorList>
            <person name="Whitman W."/>
        </authorList>
    </citation>
    <scope>NUCLEOTIDE SEQUENCE [LARGE SCALE GENOMIC DNA]</scope>
    <source>
        <strain evidence="5 6">BR 11622</strain>
    </source>
</reference>
<sequence>MFWSFLTRRANETKATLAALAKSQAVIEFALDGTILTANDKFLKTMGYTQAEVKGRHHSLFLEPREKDSAEYRQFWESLRRGVYQAAQFKRRGKGGREVWIEATYNPILGRDGRPYKVVKFATDVTAAKREQADLLGQVTAINKSQAVIEFTLDGTILRANDNFLNAMGYTLAEVEGRHHSLFVEAGQKDSAEYRQFWEALRRGDYQAAQFKRLGKGGREVWIEATYNPILDPDGKPYKVVKYATDITRQVRMLGDLKRLIDSNFSEIDAAVEQSISRSEGAVAAADQTAGAVQGISAGAGQLAASTHELTANMTQSQRAVDSVAAEAAAAGAATERLNAVAQAMERVVDVIRAIAGQINLLALNATIEAARAGEAGKGFAVVATEVKNLANQAASATLEISGEITGMQSVAGEVVGALDSIRRSIDAVRDHVTSAVAAVEQQGAVTLEMSRNMQRTAGAVDSVTENINDIGRAIRQVETMVNKTREAARVLVMA</sequence>
<comment type="caution">
    <text evidence="5">The sequence shown here is derived from an EMBL/GenBank/DDBJ whole genome shotgun (WGS) entry which is preliminary data.</text>
</comment>
<evidence type="ECO:0000259" key="3">
    <source>
        <dbReference type="PROSITE" id="PS50112"/>
    </source>
</evidence>
<dbReference type="SMART" id="SM00091">
    <property type="entry name" value="PAS"/>
    <property type="match status" value="2"/>
</dbReference>
<dbReference type="PANTHER" id="PTHR24422:SF10">
    <property type="entry name" value="CHEMOTAXIS PROTEIN METHYLTRANSFERASE 2"/>
    <property type="match status" value="1"/>
</dbReference>
<dbReference type="AlphaFoldDB" id="A0A560HAW1"/>
<dbReference type="PANTHER" id="PTHR24422">
    <property type="entry name" value="CHEMOTAXIS PROTEIN METHYLTRANSFERASE"/>
    <property type="match status" value="1"/>
</dbReference>
<dbReference type="GO" id="GO:0004888">
    <property type="term" value="F:transmembrane signaling receptor activity"/>
    <property type="evidence" value="ECO:0007669"/>
    <property type="project" value="InterPro"/>
</dbReference>
<dbReference type="PROSITE" id="PS50113">
    <property type="entry name" value="PAC"/>
    <property type="match status" value="2"/>
</dbReference>
<dbReference type="Pfam" id="PF08448">
    <property type="entry name" value="PAS_4"/>
    <property type="match status" value="1"/>
</dbReference>
<evidence type="ECO:0000259" key="2">
    <source>
        <dbReference type="PROSITE" id="PS50111"/>
    </source>
</evidence>
<keyword evidence="6" id="KW-1185">Reference proteome</keyword>
<dbReference type="Gene3D" id="1.10.287.950">
    <property type="entry name" value="Methyl-accepting chemotaxis protein"/>
    <property type="match status" value="1"/>
</dbReference>
<evidence type="ECO:0000313" key="6">
    <source>
        <dbReference type="Proteomes" id="UP000315751"/>
    </source>
</evidence>
<feature type="domain" description="PAC" evidence="4">
    <location>
        <begin position="85"/>
        <end position="137"/>
    </location>
</feature>
<dbReference type="InterPro" id="IPR004090">
    <property type="entry name" value="Chemotax_Me-accpt_rcpt"/>
</dbReference>
<dbReference type="PRINTS" id="PR00260">
    <property type="entry name" value="CHEMTRNSDUCR"/>
</dbReference>
<proteinExistence type="predicted"/>
<feature type="domain" description="PAS" evidence="3">
    <location>
        <begin position="13"/>
        <end position="82"/>
    </location>
</feature>
<dbReference type="NCBIfam" id="TIGR00229">
    <property type="entry name" value="sensory_box"/>
    <property type="match status" value="2"/>
</dbReference>
<dbReference type="InterPro" id="IPR001610">
    <property type="entry name" value="PAC"/>
</dbReference>
<dbReference type="CDD" id="cd00130">
    <property type="entry name" value="PAS"/>
    <property type="match status" value="2"/>
</dbReference>
<evidence type="ECO:0000313" key="5">
    <source>
        <dbReference type="EMBL" id="TWB43482.1"/>
    </source>
</evidence>
<dbReference type="SUPFAM" id="SSF55785">
    <property type="entry name" value="PYP-like sensor domain (PAS domain)"/>
    <property type="match status" value="2"/>
</dbReference>
<feature type="domain" description="PAC" evidence="4">
    <location>
        <begin position="207"/>
        <end position="259"/>
    </location>
</feature>
<evidence type="ECO:0000256" key="1">
    <source>
        <dbReference type="PROSITE-ProRule" id="PRU00284"/>
    </source>
</evidence>
<gene>
    <name evidence="5" type="ORF">FBZ90_105295</name>
</gene>
<dbReference type="InterPro" id="IPR004089">
    <property type="entry name" value="MCPsignal_dom"/>
</dbReference>
<dbReference type="InterPro" id="IPR035965">
    <property type="entry name" value="PAS-like_dom_sf"/>
</dbReference>
<evidence type="ECO:0000259" key="4">
    <source>
        <dbReference type="PROSITE" id="PS50113"/>
    </source>
</evidence>
<dbReference type="InterPro" id="IPR050903">
    <property type="entry name" value="Bact_Chemotaxis_MeTrfase"/>
</dbReference>
<feature type="domain" description="Methyl-accepting transducer" evidence="2">
    <location>
        <begin position="257"/>
        <end position="479"/>
    </location>
</feature>
<dbReference type="EMBL" id="VITR01000005">
    <property type="protein sequence ID" value="TWB43482.1"/>
    <property type="molecule type" value="Genomic_DNA"/>
</dbReference>
<name>A0A560HAW1_9PROT</name>
<dbReference type="Proteomes" id="UP000315751">
    <property type="component" value="Unassembled WGS sequence"/>
</dbReference>
<keyword evidence="1" id="KW-0807">Transducer</keyword>
<dbReference type="InterPro" id="IPR013655">
    <property type="entry name" value="PAS_fold_3"/>
</dbReference>
<accession>A0A560HAW1</accession>
<dbReference type="Pfam" id="PF00015">
    <property type="entry name" value="MCPsignal"/>
    <property type="match status" value="1"/>
</dbReference>
<dbReference type="Gene3D" id="3.30.450.20">
    <property type="entry name" value="PAS domain"/>
    <property type="match status" value="2"/>
</dbReference>
<dbReference type="InterPro" id="IPR000014">
    <property type="entry name" value="PAS"/>
</dbReference>
<dbReference type="GO" id="GO:0006935">
    <property type="term" value="P:chemotaxis"/>
    <property type="evidence" value="ECO:0007669"/>
    <property type="project" value="InterPro"/>
</dbReference>